<dbReference type="OrthoDB" id="9800438at2"/>
<dbReference type="Gene3D" id="3.10.180.10">
    <property type="entry name" value="2,3-Dihydroxybiphenyl 1,2-Dioxygenase, domain 1"/>
    <property type="match status" value="1"/>
</dbReference>
<sequence length="136" mass="15456">MIDHLSTYATDFDATKSFYEAAFAPLGYSLQMEFVAEWNQSFPTQRMCAFGPEDKPAFWIIETKKEFTPRHTAFSAKSRAEVERFYEQAMAHGGEDNGKPGLRPMYHENYYGAFVIDPDGNNVEAVCHAPELNSLL</sequence>
<dbReference type="PROSITE" id="PS51819">
    <property type="entry name" value="VOC"/>
    <property type="match status" value="1"/>
</dbReference>
<accession>A0A1M5WX98</accession>
<keyword evidence="3" id="KW-1185">Reference proteome</keyword>
<feature type="domain" description="VOC" evidence="1">
    <location>
        <begin position="1"/>
        <end position="128"/>
    </location>
</feature>
<dbReference type="InterPro" id="IPR029068">
    <property type="entry name" value="Glyas_Bleomycin-R_OHBP_Dase"/>
</dbReference>
<dbReference type="STRING" id="1216006.VA7868_00907"/>
<dbReference type="InterPro" id="IPR004360">
    <property type="entry name" value="Glyas_Fos-R_dOase_dom"/>
</dbReference>
<protein>
    <submittedName>
        <fullName evidence="2">Glyoxalase-like domain protein</fullName>
    </submittedName>
</protein>
<gene>
    <name evidence="2" type="ORF">VA7868_00907</name>
</gene>
<proteinExistence type="predicted"/>
<dbReference type="AlphaFoldDB" id="A0A1M5WX98"/>
<evidence type="ECO:0000313" key="3">
    <source>
        <dbReference type="Proteomes" id="UP000184608"/>
    </source>
</evidence>
<dbReference type="PANTHER" id="PTHR35006:SF2">
    <property type="entry name" value="GLYOXALASE FAMILY PROTEIN (AFU_ORTHOLOGUE AFUA_5G14830)"/>
    <property type="match status" value="1"/>
</dbReference>
<reference evidence="2 3" key="1">
    <citation type="submission" date="2016-11" db="EMBL/GenBank/DDBJ databases">
        <authorList>
            <person name="Jaros S."/>
            <person name="Januszkiewicz K."/>
            <person name="Wedrychowicz H."/>
        </authorList>
    </citation>
    <scope>NUCLEOTIDE SEQUENCE [LARGE SCALE GENOMIC DNA]</scope>
    <source>
        <strain evidence="2 3">CECT 7868</strain>
    </source>
</reference>
<name>A0A1M5WX98_9VIBR</name>
<dbReference type="PANTHER" id="PTHR35006">
    <property type="entry name" value="GLYOXALASE FAMILY PROTEIN (AFU_ORTHOLOGUE AFUA_5G14830)"/>
    <property type="match status" value="1"/>
</dbReference>
<dbReference type="InterPro" id="IPR037523">
    <property type="entry name" value="VOC_core"/>
</dbReference>
<evidence type="ECO:0000313" key="2">
    <source>
        <dbReference type="EMBL" id="SHH92110.1"/>
    </source>
</evidence>
<dbReference type="RefSeq" id="WP_073602656.1">
    <property type="nucleotide sequence ID" value="NZ_FQXZ01000007.1"/>
</dbReference>
<dbReference type="Proteomes" id="UP000184608">
    <property type="component" value="Unassembled WGS sequence"/>
</dbReference>
<dbReference type="SUPFAM" id="SSF54593">
    <property type="entry name" value="Glyoxalase/Bleomycin resistance protein/Dihydroxybiphenyl dioxygenase"/>
    <property type="match status" value="1"/>
</dbReference>
<dbReference type="EMBL" id="FQXZ01000007">
    <property type="protein sequence ID" value="SHH92110.1"/>
    <property type="molecule type" value="Genomic_DNA"/>
</dbReference>
<dbReference type="Pfam" id="PF00903">
    <property type="entry name" value="Glyoxalase"/>
    <property type="match status" value="1"/>
</dbReference>
<evidence type="ECO:0000259" key="1">
    <source>
        <dbReference type="PROSITE" id="PS51819"/>
    </source>
</evidence>
<organism evidence="2 3">
    <name type="scientific">Vibrio aerogenes CECT 7868</name>
    <dbReference type="NCBI Taxonomy" id="1216006"/>
    <lineage>
        <taxon>Bacteria</taxon>
        <taxon>Pseudomonadati</taxon>
        <taxon>Pseudomonadota</taxon>
        <taxon>Gammaproteobacteria</taxon>
        <taxon>Vibrionales</taxon>
        <taxon>Vibrionaceae</taxon>
        <taxon>Vibrio</taxon>
    </lineage>
</organism>
<dbReference type="CDD" id="cd07262">
    <property type="entry name" value="VOC_like"/>
    <property type="match status" value="1"/>
</dbReference>